<reference evidence="10 12" key="1">
    <citation type="journal article" date="2015" name="Genome Announc.">
        <title>Expanding the biotechnology potential of lactobacilli through comparative genomics of 213 strains and associated genera.</title>
        <authorList>
            <person name="Sun Z."/>
            <person name="Harris H.M."/>
            <person name="McCann A."/>
            <person name="Guo C."/>
            <person name="Argimon S."/>
            <person name="Zhang W."/>
            <person name="Yang X."/>
            <person name="Jeffery I.B."/>
            <person name="Cooney J.C."/>
            <person name="Kagawa T.F."/>
            <person name="Liu W."/>
            <person name="Song Y."/>
            <person name="Salvetti E."/>
            <person name="Wrobel A."/>
            <person name="Rasinkangas P."/>
            <person name="Parkhill J."/>
            <person name="Rea M.C."/>
            <person name="O'Sullivan O."/>
            <person name="Ritari J."/>
            <person name="Douillard F.P."/>
            <person name="Paul Ross R."/>
            <person name="Yang R."/>
            <person name="Briner A.E."/>
            <person name="Felis G.E."/>
            <person name="de Vos W.M."/>
            <person name="Barrangou R."/>
            <person name="Klaenhammer T.R."/>
            <person name="Caufield P.W."/>
            <person name="Cui Y."/>
            <person name="Zhang H."/>
            <person name="O'Toole P.W."/>
        </authorList>
    </citation>
    <scope>NUCLEOTIDE SEQUENCE [LARGE SCALE GENOMIC DNA]</scope>
    <source>
        <strain evidence="10 12">DSM 20410</strain>
    </source>
</reference>
<keyword evidence="6" id="KW-0443">Lipid metabolism</keyword>
<dbReference type="SUPFAM" id="SSF54637">
    <property type="entry name" value="Thioesterase/thiol ester dehydrase-isomerase"/>
    <property type="match status" value="2"/>
</dbReference>
<dbReference type="GeneID" id="86898606"/>
<feature type="domain" description="Acyl-ACP thioesterase-like C-terminal" evidence="9">
    <location>
        <begin position="157"/>
        <end position="246"/>
    </location>
</feature>
<dbReference type="PATRIC" id="fig|1629.5.peg.706"/>
<evidence type="ECO:0000313" key="12">
    <source>
        <dbReference type="Proteomes" id="UP000051992"/>
    </source>
</evidence>
<dbReference type="STRING" id="1629.IV50_GL000701"/>
<sequence length="248" mass="28706">MMSQVYDTNHVIKYYECDMTTKLSIPMILNLAILASNLQAESLSIGDDFVHAHGLGWIVLQYDIQIKRRPIVGETVKIETVAKEFTSYFANRDFNFYDEQGELLIEIHSLFAMMDMTKRKMIRIPDEMAAGYEPDVVKRIKRGPGPESISSDDEILHDQMYAVRYTDIDFNHHVNNSRYFEWMIDGLGADFLNSHEATQIQIRFEKEVGQNDIVTSQIVLDSEKMRTKHRIMVDDQLSAEATINWIEA</sequence>
<accession>A0A0R2H8I1</accession>
<evidence type="ECO:0000259" key="9">
    <source>
        <dbReference type="Pfam" id="PF20791"/>
    </source>
</evidence>
<dbReference type="AlphaFoldDB" id="A0A0R2H8I1"/>
<feature type="domain" description="Acyl-ACP thioesterase N-terminal hotdog" evidence="8">
    <location>
        <begin position="4"/>
        <end position="132"/>
    </location>
</feature>
<dbReference type="GO" id="GO:0016297">
    <property type="term" value="F:fatty acyl-[ACP] hydrolase activity"/>
    <property type="evidence" value="ECO:0007669"/>
    <property type="project" value="InterPro"/>
</dbReference>
<dbReference type="CDD" id="cd00586">
    <property type="entry name" value="4HBT"/>
    <property type="match status" value="1"/>
</dbReference>
<dbReference type="EMBL" id="JQBM01000002">
    <property type="protein sequence ID" value="KRN46428.1"/>
    <property type="molecule type" value="Genomic_DNA"/>
</dbReference>
<keyword evidence="7" id="KW-0275">Fatty acid biosynthesis</keyword>
<dbReference type="InterPro" id="IPR002864">
    <property type="entry name" value="Acyl-ACP_thioesterase_NHD"/>
</dbReference>
<dbReference type="InterPro" id="IPR049427">
    <property type="entry name" value="Acyl-ACP_TE_C"/>
</dbReference>
<protein>
    <submittedName>
        <fullName evidence="11">Acyl-ACP thioesterase</fullName>
    </submittedName>
    <submittedName>
        <fullName evidence="10">Putative oleoyl-[acyl-carrier protein] thioesterase (Putative)</fullName>
    </submittedName>
</protein>
<dbReference type="Proteomes" id="UP000254621">
    <property type="component" value="Unassembled WGS sequence"/>
</dbReference>
<name>A0A0R2H8I1_WEIVI</name>
<evidence type="ECO:0000313" key="10">
    <source>
        <dbReference type="EMBL" id="KRN46428.1"/>
    </source>
</evidence>
<evidence type="ECO:0000256" key="1">
    <source>
        <dbReference type="ARBA" id="ARBA00006500"/>
    </source>
</evidence>
<comment type="similarity">
    <text evidence="1">Belongs to the acyl-ACP thioesterase family.</text>
</comment>
<evidence type="ECO:0000256" key="4">
    <source>
        <dbReference type="ARBA" id="ARBA00022832"/>
    </source>
</evidence>
<evidence type="ECO:0000313" key="13">
    <source>
        <dbReference type="Proteomes" id="UP000254621"/>
    </source>
</evidence>
<dbReference type="InterPro" id="IPR029069">
    <property type="entry name" value="HotDog_dom_sf"/>
</dbReference>
<dbReference type="PANTHER" id="PTHR31727:SF6">
    <property type="entry name" value="OLEOYL-ACYL CARRIER PROTEIN THIOESTERASE 1, CHLOROPLASTIC"/>
    <property type="match status" value="1"/>
</dbReference>
<dbReference type="Proteomes" id="UP000051992">
    <property type="component" value="Unassembled WGS sequence"/>
</dbReference>
<dbReference type="PANTHER" id="PTHR31727">
    <property type="entry name" value="OLEOYL-ACYL CARRIER PROTEIN THIOESTERASE 1, CHLOROPLASTIC"/>
    <property type="match status" value="1"/>
</dbReference>
<gene>
    <name evidence="10" type="ORF">IV50_GL000701</name>
    <name evidence="11" type="ORF">NCTC13645_00481</name>
</gene>
<evidence type="ECO:0000313" key="11">
    <source>
        <dbReference type="EMBL" id="SUP52584.1"/>
    </source>
</evidence>
<evidence type="ECO:0000256" key="3">
    <source>
        <dbReference type="ARBA" id="ARBA00022801"/>
    </source>
</evidence>
<evidence type="ECO:0000256" key="7">
    <source>
        <dbReference type="ARBA" id="ARBA00023160"/>
    </source>
</evidence>
<dbReference type="Pfam" id="PF20791">
    <property type="entry name" value="Acyl-ACP_TE_C"/>
    <property type="match status" value="1"/>
</dbReference>
<evidence type="ECO:0000256" key="6">
    <source>
        <dbReference type="ARBA" id="ARBA00023098"/>
    </source>
</evidence>
<keyword evidence="5" id="KW-0809">Transit peptide</keyword>
<dbReference type="Gene3D" id="3.10.129.10">
    <property type="entry name" value="Hotdog Thioesterase"/>
    <property type="match status" value="1"/>
</dbReference>
<keyword evidence="2" id="KW-0444">Lipid biosynthesis</keyword>
<reference evidence="11 13" key="2">
    <citation type="submission" date="2018-06" db="EMBL/GenBank/DDBJ databases">
        <authorList>
            <consortium name="Pathogen Informatics"/>
            <person name="Doyle S."/>
        </authorList>
    </citation>
    <scope>NUCLEOTIDE SEQUENCE [LARGE SCALE GENOMIC DNA]</scope>
    <source>
        <strain evidence="11 13">NCTC13645</strain>
    </source>
</reference>
<keyword evidence="4" id="KW-0276">Fatty acid metabolism</keyword>
<dbReference type="RefSeq" id="WP_243185598.1">
    <property type="nucleotide sequence ID" value="NZ_CBDALH010000008.1"/>
</dbReference>
<organism evidence="10 12">
    <name type="scientific">Weissella viridescens</name>
    <name type="common">Lactobacillus viridescens</name>
    <dbReference type="NCBI Taxonomy" id="1629"/>
    <lineage>
        <taxon>Bacteria</taxon>
        <taxon>Bacillati</taxon>
        <taxon>Bacillota</taxon>
        <taxon>Bacilli</taxon>
        <taxon>Lactobacillales</taxon>
        <taxon>Lactobacillaceae</taxon>
        <taxon>Weissella</taxon>
    </lineage>
</organism>
<evidence type="ECO:0000256" key="2">
    <source>
        <dbReference type="ARBA" id="ARBA00022516"/>
    </source>
</evidence>
<dbReference type="InterPro" id="IPR045023">
    <property type="entry name" value="FATA/B"/>
</dbReference>
<keyword evidence="12" id="KW-1185">Reference proteome</keyword>
<evidence type="ECO:0000256" key="5">
    <source>
        <dbReference type="ARBA" id="ARBA00022946"/>
    </source>
</evidence>
<dbReference type="EMBL" id="UHIV01000001">
    <property type="protein sequence ID" value="SUP52584.1"/>
    <property type="molecule type" value="Genomic_DNA"/>
</dbReference>
<dbReference type="Pfam" id="PF01643">
    <property type="entry name" value="Acyl-ACP_TE"/>
    <property type="match status" value="1"/>
</dbReference>
<dbReference type="GO" id="GO:0000036">
    <property type="term" value="F:acyl carrier activity"/>
    <property type="evidence" value="ECO:0007669"/>
    <property type="project" value="TreeGrafter"/>
</dbReference>
<evidence type="ECO:0000259" key="8">
    <source>
        <dbReference type="Pfam" id="PF01643"/>
    </source>
</evidence>
<keyword evidence="3" id="KW-0378">Hydrolase</keyword>
<proteinExistence type="inferred from homology"/>